<feature type="compositionally biased region" description="Low complexity" evidence="1">
    <location>
        <begin position="326"/>
        <end position="337"/>
    </location>
</feature>
<feature type="region of interest" description="Disordered" evidence="1">
    <location>
        <begin position="611"/>
        <end position="633"/>
    </location>
</feature>
<gene>
    <name evidence="2" type="ORF">BSAL_48720</name>
</gene>
<dbReference type="EMBL" id="CYKH01002252">
    <property type="protein sequence ID" value="CUI15620.1"/>
    <property type="molecule type" value="Genomic_DNA"/>
</dbReference>
<feature type="region of interest" description="Disordered" evidence="1">
    <location>
        <begin position="454"/>
        <end position="482"/>
    </location>
</feature>
<accession>A0A0S4KIU1</accession>
<evidence type="ECO:0000256" key="1">
    <source>
        <dbReference type="SAM" id="MobiDB-lite"/>
    </source>
</evidence>
<evidence type="ECO:0008006" key="4">
    <source>
        <dbReference type="Google" id="ProtNLM"/>
    </source>
</evidence>
<feature type="compositionally biased region" description="Polar residues" evidence="1">
    <location>
        <begin position="571"/>
        <end position="589"/>
    </location>
</feature>
<feature type="region of interest" description="Disordered" evidence="1">
    <location>
        <begin position="563"/>
        <end position="598"/>
    </location>
</feature>
<sequence length="633" mass="67409">MATELLYSWIRGGRSTVTARELSRASGITMSLVEAAMLSEAESNGSAWDVQFTVSFTSDTVGIGIKRFHSQRDAQAFASEASDRKVQLHSVSVKDNSRTAPLSMSELITQRFGDISLQRSGSLRVAQESYPLLSRQATIEKSMSSGDLPPQTLAVKSATTQPVPPVPPKTLPAAAAAKVTPAVPTVTSVVTIAKPITPSVAHVVQTGNSPIKQTAQTILSEATATTTAASVSAVNEEEPLLSIAPVAAPSSNTLAKEEQPSITSPPVKAVVDPPKAVDRAENVVAPQPQGGKVQKSLFDMMKPVKRSRDDGAVDTVVAAPPKPAPSKKAPASAPAKAPKAKPLKETKSLAKLASRNGNKDDAPVPSSSLVLDAEEQDDSDAEREEDDHDKYLAQVLQTPPRPKGNVKASKIDLSNVILPCGDDEDILLFPSAGDDDCVLGDAATLIRQPTTVPTVPAAVSPKPQSPSPGRFAPTTIAPQKRPREAAEAVPIITGNLDSFFNTKLFAFQQMYTHEHKSECAVVNGEYIFNEVTFYQHKESKDTLTEEQYQTKQRQLIAKFEEERAAKKKLQQQESQPTADEAPQPSSTPNVKLASKEGTTVTKTALSKAAKAATAASAQTGPKQTTLFSFMKKN</sequence>
<dbReference type="AlphaFoldDB" id="A0A0S4KIU1"/>
<protein>
    <recommendedName>
        <fullName evidence="4">DNA polymerase delta subunit 3</fullName>
    </recommendedName>
</protein>
<proteinExistence type="predicted"/>
<feature type="compositionally biased region" description="Acidic residues" evidence="1">
    <location>
        <begin position="372"/>
        <end position="387"/>
    </location>
</feature>
<keyword evidence="3" id="KW-1185">Reference proteome</keyword>
<evidence type="ECO:0000313" key="2">
    <source>
        <dbReference type="EMBL" id="CUI15620.1"/>
    </source>
</evidence>
<dbReference type="Proteomes" id="UP000051952">
    <property type="component" value="Unassembled WGS sequence"/>
</dbReference>
<organism evidence="2 3">
    <name type="scientific">Bodo saltans</name>
    <name type="common">Flagellated protozoan</name>
    <dbReference type="NCBI Taxonomy" id="75058"/>
    <lineage>
        <taxon>Eukaryota</taxon>
        <taxon>Discoba</taxon>
        <taxon>Euglenozoa</taxon>
        <taxon>Kinetoplastea</taxon>
        <taxon>Metakinetoplastina</taxon>
        <taxon>Eubodonida</taxon>
        <taxon>Bodonidae</taxon>
        <taxon>Bodo</taxon>
    </lineage>
</organism>
<evidence type="ECO:0000313" key="3">
    <source>
        <dbReference type="Proteomes" id="UP000051952"/>
    </source>
</evidence>
<feature type="region of interest" description="Disordered" evidence="1">
    <location>
        <begin position="305"/>
        <end position="387"/>
    </location>
</feature>
<name>A0A0S4KIU1_BODSA</name>
<reference evidence="3" key="1">
    <citation type="submission" date="2015-09" db="EMBL/GenBank/DDBJ databases">
        <authorList>
            <consortium name="Pathogen Informatics"/>
        </authorList>
    </citation>
    <scope>NUCLEOTIDE SEQUENCE [LARGE SCALE GENOMIC DNA]</scope>
    <source>
        <strain evidence="3">Lake Konstanz</strain>
    </source>
</reference>
<dbReference type="VEuPathDB" id="TriTrypDB:BSAL_48720"/>